<dbReference type="Pfam" id="PF00586">
    <property type="entry name" value="AIRS"/>
    <property type="match status" value="1"/>
</dbReference>
<dbReference type="RefSeq" id="WP_166511747.1">
    <property type="nucleotide sequence ID" value="NZ_VNHM01000008.1"/>
</dbReference>
<dbReference type="Proteomes" id="UP000323166">
    <property type="component" value="Unassembled WGS sequence"/>
</dbReference>
<accession>A0A5S4ZRX3</accession>
<sequence length="333" mass="34743">MAVVLLAHGDGGLLTRELVEGVFLKYFNNPQLRQLSDSAVLSLPGGRLAMTTDAFVVEPIFFPGGDIGKLAVCGTVNDLAVSGALPLYMTASFTIEEGFRLADLERVVASMAAACTEAGVEVVAGDTKVVPRGHVDKLFITTAGVGLVPEKVDWGYHRPVPGDAVLVNGSLGNHGLTVLAARENLGLDGALASDCAPLNNIIKLLQKHCPGIKMMRDLTRGGLATAAKEIAEACGLDICLQEEALPLDPVVRGAADILGLDPLYLANEGKFLAIIDPAQAAKAVDILSQNSYGRNARVIGEVCAGSGNVYLQTPLGGTRLLSLQAGQPLPRIC</sequence>
<gene>
    <name evidence="4" type="ORF">LX24_01757</name>
</gene>
<dbReference type="AlphaFoldDB" id="A0A5S4ZRX3"/>
<dbReference type="PANTHER" id="PTHR30303">
    <property type="entry name" value="HYDROGENASE ISOENZYMES FORMATION PROTEIN HYPE"/>
    <property type="match status" value="1"/>
</dbReference>
<dbReference type="SUPFAM" id="SSF56042">
    <property type="entry name" value="PurM C-terminal domain-like"/>
    <property type="match status" value="1"/>
</dbReference>
<feature type="domain" description="PurM-like N-terminal" evidence="2">
    <location>
        <begin position="36"/>
        <end position="148"/>
    </location>
</feature>
<dbReference type="InterPro" id="IPR016188">
    <property type="entry name" value="PurM-like_N"/>
</dbReference>
<feature type="domain" description="PurM-like C-terminal" evidence="3">
    <location>
        <begin position="161"/>
        <end position="307"/>
    </location>
</feature>
<dbReference type="EMBL" id="VNHM01000008">
    <property type="protein sequence ID" value="TYO95406.1"/>
    <property type="molecule type" value="Genomic_DNA"/>
</dbReference>
<dbReference type="PIRSF" id="PIRSF005644">
    <property type="entry name" value="Hdrgns_mtr_HypE"/>
    <property type="match status" value="1"/>
</dbReference>
<dbReference type="NCBIfam" id="TIGR02124">
    <property type="entry name" value="hypE"/>
    <property type="match status" value="1"/>
</dbReference>
<evidence type="ECO:0000313" key="5">
    <source>
        <dbReference type="Proteomes" id="UP000323166"/>
    </source>
</evidence>
<dbReference type="InterPro" id="IPR036676">
    <property type="entry name" value="PurM-like_C_sf"/>
</dbReference>
<dbReference type="Gene3D" id="3.90.650.10">
    <property type="entry name" value="PurM-like C-terminal domain"/>
    <property type="match status" value="1"/>
</dbReference>
<evidence type="ECO:0000259" key="2">
    <source>
        <dbReference type="Pfam" id="PF00586"/>
    </source>
</evidence>
<comment type="caution">
    <text evidence="4">The sequence shown here is derived from an EMBL/GenBank/DDBJ whole genome shotgun (WGS) entry which is preliminary data.</text>
</comment>
<dbReference type="Gene3D" id="3.30.1330.10">
    <property type="entry name" value="PurM-like, N-terminal domain"/>
    <property type="match status" value="1"/>
</dbReference>
<proteinExistence type="inferred from homology"/>
<dbReference type="InterPro" id="IPR010918">
    <property type="entry name" value="PurM-like_C_dom"/>
</dbReference>
<protein>
    <submittedName>
        <fullName evidence="4">Hydrogenase expression/formation protein HypE</fullName>
    </submittedName>
</protein>
<dbReference type="InterPro" id="IPR036921">
    <property type="entry name" value="PurM-like_N_sf"/>
</dbReference>
<keyword evidence="5" id="KW-1185">Reference proteome</keyword>
<name>A0A5S4ZRX3_9FIRM</name>
<comment type="similarity">
    <text evidence="1">Belongs to the HypE family.</text>
</comment>
<dbReference type="SUPFAM" id="SSF55326">
    <property type="entry name" value="PurM N-terminal domain-like"/>
    <property type="match status" value="1"/>
</dbReference>
<evidence type="ECO:0000313" key="4">
    <source>
        <dbReference type="EMBL" id="TYO95406.1"/>
    </source>
</evidence>
<evidence type="ECO:0000259" key="3">
    <source>
        <dbReference type="Pfam" id="PF02769"/>
    </source>
</evidence>
<reference evidence="4 5" key="1">
    <citation type="submission" date="2019-07" db="EMBL/GenBank/DDBJ databases">
        <title>Genomic Encyclopedia of Type Strains, Phase I: the one thousand microbial genomes (KMG-I) project.</title>
        <authorList>
            <person name="Kyrpides N."/>
        </authorList>
    </citation>
    <scope>NUCLEOTIDE SEQUENCE [LARGE SCALE GENOMIC DNA]</scope>
    <source>
        <strain evidence="4 5">DSM 6562</strain>
    </source>
</reference>
<dbReference type="InterPro" id="IPR011854">
    <property type="entry name" value="HypE"/>
</dbReference>
<organism evidence="4 5">
    <name type="scientific">Desulfallas thermosapovorans DSM 6562</name>
    <dbReference type="NCBI Taxonomy" id="1121431"/>
    <lineage>
        <taxon>Bacteria</taxon>
        <taxon>Bacillati</taxon>
        <taxon>Bacillota</taxon>
        <taxon>Clostridia</taxon>
        <taxon>Eubacteriales</taxon>
        <taxon>Desulfallaceae</taxon>
        <taxon>Desulfallas</taxon>
    </lineage>
</organism>
<dbReference type="GO" id="GO:0051604">
    <property type="term" value="P:protein maturation"/>
    <property type="evidence" value="ECO:0007669"/>
    <property type="project" value="TreeGrafter"/>
</dbReference>
<dbReference type="PANTHER" id="PTHR30303:SF0">
    <property type="entry name" value="CARBAMOYL DEHYDRATASE HYPE"/>
    <property type="match status" value="1"/>
</dbReference>
<dbReference type="Pfam" id="PF02769">
    <property type="entry name" value="AIRS_C"/>
    <property type="match status" value="1"/>
</dbReference>
<evidence type="ECO:0000256" key="1">
    <source>
        <dbReference type="ARBA" id="ARBA00006243"/>
    </source>
</evidence>
<dbReference type="CDD" id="cd02197">
    <property type="entry name" value="HypE"/>
    <property type="match status" value="1"/>
</dbReference>